<dbReference type="NCBIfam" id="TIGR01455">
    <property type="entry name" value="glmM"/>
    <property type="match status" value="1"/>
</dbReference>
<dbReference type="PANTHER" id="PTHR42946:SF1">
    <property type="entry name" value="PHOSPHOGLUCOMUTASE (ALPHA-D-GLUCOSE-1,6-BISPHOSPHATE-DEPENDENT)"/>
    <property type="match status" value="1"/>
</dbReference>
<dbReference type="InterPro" id="IPR050060">
    <property type="entry name" value="Phosphoglucosamine_mutase"/>
</dbReference>
<proteinExistence type="inferred from homology"/>
<evidence type="ECO:0000256" key="4">
    <source>
        <dbReference type="ARBA" id="ARBA00022842"/>
    </source>
</evidence>
<evidence type="ECO:0000256" key="9">
    <source>
        <dbReference type="HAMAP-Rule" id="MF_01554"/>
    </source>
</evidence>
<dbReference type="PRINTS" id="PR00509">
    <property type="entry name" value="PGMPMM"/>
</dbReference>
<feature type="active site" description="Phosphoserine intermediate" evidence="9">
    <location>
        <position position="99"/>
    </location>
</feature>
<comment type="function">
    <text evidence="9 11">Catalyzes the conversion of glucosamine-6-phosphate to glucosamine-1-phosphate.</text>
</comment>
<evidence type="ECO:0000256" key="5">
    <source>
        <dbReference type="ARBA" id="ARBA00023235"/>
    </source>
</evidence>
<evidence type="ECO:0000256" key="1">
    <source>
        <dbReference type="ARBA" id="ARBA00010231"/>
    </source>
</evidence>
<dbReference type="HAMAP" id="MF_01554_B">
    <property type="entry name" value="GlmM_B"/>
    <property type="match status" value="1"/>
</dbReference>
<dbReference type="Proteomes" id="UP000824262">
    <property type="component" value="Unassembled WGS sequence"/>
</dbReference>
<dbReference type="GO" id="GO:0008966">
    <property type="term" value="F:phosphoglucosamine mutase activity"/>
    <property type="evidence" value="ECO:0007669"/>
    <property type="project" value="UniProtKB-UniRule"/>
</dbReference>
<dbReference type="InterPro" id="IPR005844">
    <property type="entry name" value="A-D-PHexomutase_a/b/a-I"/>
</dbReference>
<dbReference type="Pfam" id="PF02879">
    <property type="entry name" value="PGM_PMM_II"/>
    <property type="match status" value="1"/>
</dbReference>
<comment type="cofactor">
    <cofactor evidence="9">
        <name>Mg(2+)</name>
        <dbReference type="ChEBI" id="CHEBI:18420"/>
    </cofactor>
    <text evidence="9">Binds 1 Mg(2+) ion per subunit.</text>
</comment>
<dbReference type="AlphaFoldDB" id="A0A9D0ZCV7"/>
<reference evidence="16" key="1">
    <citation type="submission" date="2020-10" db="EMBL/GenBank/DDBJ databases">
        <authorList>
            <person name="Gilroy R."/>
        </authorList>
    </citation>
    <scope>NUCLEOTIDE SEQUENCE</scope>
    <source>
        <strain evidence="16">ChiBcolR7-354</strain>
    </source>
</reference>
<evidence type="ECO:0000256" key="6">
    <source>
        <dbReference type="ARBA" id="ARBA00050364"/>
    </source>
</evidence>
<accession>A0A9D0ZCV7</accession>
<feature type="binding site" description="via phosphate group" evidence="9">
    <location>
        <position position="99"/>
    </location>
    <ligand>
        <name>Mg(2+)</name>
        <dbReference type="ChEBI" id="CHEBI:18420"/>
    </ligand>
</feature>
<dbReference type="InterPro" id="IPR016066">
    <property type="entry name" value="A-D-PHexomutase_CS"/>
</dbReference>
<protein>
    <recommendedName>
        <fullName evidence="8 9">Phosphoglucosamine mutase</fullName>
        <ecNumber evidence="7 9">5.4.2.10</ecNumber>
    </recommendedName>
</protein>
<comment type="PTM">
    <text evidence="9">Activated by phosphorylation.</text>
</comment>
<dbReference type="InterPro" id="IPR005843">
    <property type="entry name" value="A-D-PHexomutase_C"/>
</dbReference>
<dbReference type="InterPro" id="IPR005841">
    <property type="entry name" value="Alpha-D-phosphohexomutase_SF"/>
</dbReference>
<dbReference type="InterPro" id="IPR005845">
    <property type="entry name" value="A-D-PHexomutase_a/b/a-II"/>
</dbReference>
<evidence type="ECO:0000256" key="10">
    <source>
        <dbReference type="RuleBase" id="RU004326"/>
    </source>
</evidence>
<keyword evidence="4 9" id="KW-0460">Magnesium</keyword>
<dbReference type="GO" id="GO:0005829">
    <property type="term" value="C:cytosol"/>
    <property type="evidence" value="ECO:0007669"/>
    <property type="project" value="TreeGrafter"/>
</dbReference>
<dbReference type="InterPro" id="IPR036900">
    <property type="entry name" value="A-D-PHexomutase_C_sf"/>
</dbReference>
<dbReference type="FunFam" id="3.40.120.10:FF:000001">
    <property type="entry name" value="Phosphoglucosamine mutase"/>
    <property type="match status" value="1"/>
</dbReference>
<dbReference type="GO" id="GO:0006048">
    <property type="term" value="P:UDP-N-acetylglucosamine biosynthetic process"/>
    <property type="evidence" value="ECO:0007669"/>
    <property type="project" value="TreeGrafter"/>
</dbReference>
<feature type="domain" description="Alpha-D-phosphohexomutase alpha/beta/alpha" evidence="14">
    <location>
        <begin position="168"/>
        <end position="252"/>
    </location>
</feature>
<evidence type="ECO:0000259" key="13">
    <source>
        <dbReference type="Pfam" id="PF02878"/>
    </source>
</evidence>
<organism evidence="16 17">
    <name type="scientific">Candidatus Scatomorpha intestinavium</name>
    <dbReference type="NCBI Taxonomy" id="2840922"/>
    <lineage>
        <taxon>Bacteria</taxon>
        <taxon>Bacillati</taxon>
        <taxon>Bacillota</taxon>
        <taxon>Clostridia</taxon>
        <taxon>Eubacteriales</taxon>
        <taxon>Candidatus Scatomorpha</taxon>
    </lineage>
</organism>
<dbReference type="InterPro" id="IPR005846">
    <property type="entry name" value="A-D-PHexomutase_a/b/a-III"/>
</dbReference>
<feature type="domain" description="Alpha-D-phosphohexomutase alpha/beta/alpha" evidence="13">
    <location>
        <begin position="3"/>
        <end position="130"/>
    </location>
</feature>
<evidence type="ECO:0000256" key="11">
    <source>
        <dbReference type="RuleBase" id="RU004327"/>
    </source>
</evidence>
<dbReference type="EC" id="5.4.2.10" evidence="7 9"/>
<dbReference type="Gene3D" id="3.30.310.50">
    <property type="entry name" value="Alpha-D-phosphohexomutase, C-terminal domain"/>
    <property type="match status" value="1"/>
</dbReference>
<dbReference type="FunFam" id="3.30.310.50:FF:000001">
    <property type="entry name" value="Phosphoglucosamine mutase"/>
    <property type="match status" value="1"/>
</dbReference>
<dbReference type="SUPFAM" id="SSF55957">
    <property type="entry name" value="Phosphoglucomutase, C-terminal domain"/>
    <property type="match status" value="1"/>
</dbReference>
<dbReference type="Pfam" id="PF00408">
    <property type="entry name" value="PGM_PMM_IV"/>
    <property type="match status" value="1"/>
</dbReference>
<comment type="similarity">
    <text evidence="1 9 10">Belongs to the phosphohexose mutase family.</text>
</comment>
<feature type="binding site" evidence="9">
    <location>
        <position position="241"/>
    </location>
    <ligand>
        <name>Mg(2+)</name>
        <dbReference type="ChEBI" id="CHEBI:18420"/>
    </ligand>
</feature>
<keyword evidence="3 9" id="KW-0479">Metal-binding</keyword>
<feature type="modified residue" description="Phosphoserine" evidence="9">
    <location>
        <position position="99"/>
    </location>
</feature>
<reference evidence="16" key="2">
    <citation type="journal article" date="2021" name="PeerJ">
        <title>Extensive microbial diversity within the chicken gut microbiome revealed by metagenomics and culture.</title>
        <authorList>
            <person name="Gilroy R."/>
            <person name="Ravi A."/>
            <person name="Getino M."/>
            <person name="Pursley I."/>
            <person name="Horton D.L."/>
            <person name="Alikhan N.F."/>
            <person name="Baker D."/>
            <person name="Gharbi K."/>
            <person name="Hall N."/>
            <person name="Watson M."/>
            <person name="Adriaenssens E.M."/>
            <person name="Foster-Nyarko E."/>
            <person name="Jarju S."/>
            <person name="Secka A."/>
            <person name="Antonio M."/>
            <person name="Oren A."/>
            <person name="Chaudhuri R.R."/>
            <person name="La Ragione R."/>
            <person name="Hildebrand F."/>
            <person name="Pallen M.J."/>
        </authorList>
    </citation>
    <scope>NUCLEOTIDE SEQUENCE</scope>
    <source>
        <strain evidence="16">ChiBcolR7-354</strain>
    </source>
</reference>
<evidence type="ECO:0000256" key="3">
    <source>
        <dbReference type="ARBA" id="ARBA00022723"/>
    </source>
</evidence>
<dbReference type="GO" id="GO:0000287">
    <property type="term" value="F:magnesium ion binding"/>
    <property type="evidence" value="ECO:0007669"/>
    <property type="project" value="UniProtKB-UniRule"/>
</dbReference>
<feature type="domain" description="Alpha-D-phosphohexomutase C-terminal" evidence="12">
    <location>
        <begin position="372"/>
        <end position="437"/>
    </location>
</feature>
<dbReference type="PROSITE" id="PS00710">
    <property type="entry name" value="PGM_PMM"/>
    <property type="match status" value="1"/>
</dbReference>
<comment type="catalytic activity">
    <reaction evidence="6 9 11">
        <text>alpha-D-glucosamine 1-phosphate = D-glucosamine 6-phosphate</text>
        <dbReference type="Rhea" id="RHEA:23424"/>
        <dbReference type="ChEBI" id="CHEBI:58516"/>
        <dbReference type="ChEBI" id="CHEBI:58725"/>
        <dbReference type="EC" id="5.4.2.10"/>
    </reaction>
</comment>
<dbReference type="InterPro" id="IPR016055">
    <property type="entry name" value="A-D-PHexomutase_a/b/a-I/II/III"/>
</dbReference>
<dbReference type="SUPFAM" id="SSF53738">
    <property type="entry name" value="Phosphoglucomutase, first 3 domains"/>
    <property type="match status" value="3"/>
</dbReference>
<keyword evidence="2 9" id="KW-0597">Phosphoprotein</keyword>
<evidence type="ECO:0000256" key="2">
    <source>
        <dbReference type="ARBA" id="ARBA00022553"/>
    </source>
</evidence>
<dbReference type="Gene3D" id="3.40.120.10">
    <property type="entry name" value="Alpha-D-Glucose-1,6-Bisphosphate, subunit A, domain 3"/>
    <property type="match status" value="3"/>
</dbReference>
<comment type="caution">
    <text evidence="16">The sequence shown here is derived from an EMBL/GenBank/DDBJ whole genome shotgun (WGS) entry which is preliminary data.</text>
</comment>
<evidence type="ECO:0000256" key="7">
    <source>
        <dbReference type="ARBA" id="ARBA00066330"/>
    </source>
</evidence>
<dbReference type="FunFam" id="3.40.120.10:FF:000002">
    <property type="entry name" value="Phosphoglucosamine mutase"/>
    <property type="match status" value="1"/>
</dbReference>
<name>A0A9D0ZCV7_9FIRM</name>
<evidence type="ECO:0000259" key="14">
    <source>
        <dbReference type="Pfam" id="PF02879"/>
    </source>
</evidence>
<sequence>MSKYFGTDGFRGEANVDLTAEHAFKIGRFIGWYFGRGKGCNVVIGKDTRRSSYMYECALAAGLTSSGADAYLLHVTTTPSVSYIARVDDFDCGVMISASHNPYHDNGIKLINGDGEKMEQSVLDEIEKYLDGLVPEPPLAVGADIGRTVDYSAGRNRYIGYLISLSTHSYKGVKVGLDCANGSTWMIAKSVFDALGADTYVISARPDGLNINVDCGSTHLANLQKLVREEKLDVGFAFDGDADRCLAVDENGDVVSGDKIMYICARHMKDRGRLDTNTVVTTVMSNLGLYKALDAAGINYEKTAVGDKYVWENMRENGHLIGGEQSGHIIFSKYATTGDGLITALKVMQVMLDTGLTLSKLCEPVVIYPQVLKNVVVDDKDGTLADGAVTAAVAAEEKRLGDSGRVLLRKSGTEPVLRVMAEAETDADCAHSVDAIIDAMRKSGHLVGVK</sequence>
<dbReference type="GO" id="GO:0009252">
    <property type="term" value="P:peptidoglycan biosynthetic process"/>
    <property type="evidence" value="ECO:0007669"/>
    <property type="project" value="TreeGrafter"/>
</dbReference>
<dbReference type="GO" id="GO:0004615">
    <property type="term" value="F:phosphomannomutase activity"/>
    <property type="evidence" value="ECO:0007669"/>
    <property type="project" value="TreeGrafter"/>
</dbReference>
<dbReference type="Pfam" id="PF02880">
    <property type="entry name" value="PGM_PMM_III"/>
    <property type="match status" value="1"/>
</dbReference>
<evidence type="ECO:0000313" key="17">
    <source>
        <dbReference type="Proteomes" id="UP000824262"/>
    </source>
</evidence>
<dbReference type="EMBL" id="DVGA01000032">
    <property type="protein sequence ID" value="HIQ78133.1"/>
    <property type="molecule type" value="Genomic_DNA"/>
</dbReference>
<dbReference type="Pfam" id="PF02878">
    <property type="entry name" value="PGM_PMM_I"/>
    <property type="match status" value="1"/>
</dbReference>
<dbReference type="InterPro" id="IPR006352">
    <property type="entry name" value="GlmM_bact"/>
</dbReference>
<feature type="domain" description="Alpha-D-phosphohexomutase alpha/beta/alpha" evidence="15">
    <location>
        <begin position="257"/>
        <end position="363"/>
    </location>
</feature>
<feature type="binding site" evidence="9">
    <location>
        <position position="239"/>
    </location>
    <ligand>
        <name>Mg(2+)</name>
        <dbReference type="ChEBI" id="CHEBI:18420"/>
    </ligand>
</feature>
<evidence type="ECO:0000313" key="16">
    <source>
        <dbReference type="EMBL" id="HIQ78133.1"/>
    </source>
</evidence>
<dbReference type="GO" id="GO:0005975">
    <property type="term" value="P:carbohydrate metabolic process"/>
    <property type="evidence" value="ECO:0007669"/>
    <property type="project" value="InterPro"/>
</dbReference>
<evidence type="ECO:0000259" key="15">
    <source>
        <dbReference type="Pfam" id="PF02880"/>
    </source>
</evidence>
<gene>
    <name evidence="9" type="primary">glmM</name>
    <name evidence="16" type="ORF">IAB77_02615</name>
</gene>
<dbReference type="PANTHER" id="PTHR42946">
    <property type="entry name" value="PHOSPHOHEXOSE MUTASE"/>
    <property type="match status" value="1"/>
</dbReference>
<evidence type="ECO:0000256" key="8">
    <source>
        <dbReference type="ARBA" id="ARBA00068193"/>
    </source>
</evidence>
<feature type="binding site" evidence="9">
    <location>
        <position position="243"/>
    </location>
    <ligand>
        <name>Mg(2+)</name>
        <dbReference type="ChEBI" id="CHEBI:18420"/>
    </ligand>
</feature>
<evidence type="ECO:0000259" key="12">
    <source>
        <dbReference type="Pfam" id="PF00408"/>
    </source>
</evidence>
<keyword evidence="5 9" id="KW-0413">Isomerase</keyword>
<dbReference type="CDD" id="cd05802">
    <property type="entry name" value="GlmM"/>
    <property type="match status" value="1"/>
</dbReference>